<name>A0A8J3J4V0_9ACTN</name>
<dbReference type="Pfam" id="PF13302">
    <property type="entry name" value="Acetyltransf_3"/>
    <property type="match status" value="1"/>
</dbReference>
<evidence type="ECO:0000259" key="2">
    <source>
        <dbReference type="PROSITE" id="PS51186"/>
    </source>
</evidence>
<accession>A0A8J3J4V0</accession>
<proteinExistence type="predicted"/>
<dbReference type="PROSITE" id="PS51186">
    <property type="entry name" value="GNAT"/>
    <property type="match status" value="1"/>
</dbReference>
<reference evidence="3" key="1">
    <citation type="submission" date="2021-01" db="EMBL/GenBank/DDBJ databases">
        <title>Whole genome shotgun sequence of Actinocatenispora rupis NBRC 107355.</title>
        <authorList>
            <person name="Komaki H."/>
            <person name="Tamura T."/>
        </authorList>
    </citation>
    <scope>NUCLEOTIDE SEQUENCE</scope>
    <source>
        <strain evidence="3">NBRC 107355</strain>
    </source>
</reference>
<feature type="domain" description="N-acetyltransferase" evidence="2">
    <location>
        <begin position="31"/>
        <end position="200"/>
    </location>
</feature>
<gene>
    <name evidence="3" type="ORF">Aru02nite_30640</name>
</gene>
<sequence>MPVATAKSAAAADPGRENRGMSQPTLRTARLVLEPLSDEHLDDEVELDADPEVMRYLGPPRTREQVVTQHRHRLSVADRVAGLGFWAGRVDGRFVGWWILEPPDRPDQGPVEGQAELGYRLLRRYWRQGLASEGSRELLRYGFADLGLDRIFAETMAVNAGSRATMRSVGMRHVRTFELPFDEPLPGTEHGEVEYAVTREEWLARTH</sequence>
<dbReference type="EMBL" id="BOMB01000017">
    <property type="protein sequence ID" value="GID12175.1"/>
    <property type="molecule type" value="Genomic_DNA"/>
</dbReference>
<dbReference type="SUPFAM" id="SSF55729">
    <property type="entry name" value="Acyl-CoA N-acyltransferases (Nat)"/>
    <property type="match status" value="1"/>
</dbReference>
<dbReference type="Gene3D" id="3.40.630.30">
    <property type="match status" value="1"/>
</dbReference>
<dbReference type="AlphaFoldDB" id="A0A8J3J4V0"/>
<keyword evidence="4" id="KW-1185">Reference proteome</keyword>
<feature type="region of interest" description="Disordered" evidence="1">
    <location>
        <begin position="1"/>
        <end position="24"/>
    </location>
</feature>
<evidence type="ECO:0000313" key="4">
    <source>
        <dbReference type="Proteomes" id="UP000612808"/>
    </source>
</evidence>
<dbReference type="GO" id="GO:0016747">
    <property type="term" value="F:acyltransferase activity, transferring groups other than amino-acyl groups"/>
    <property type="evidence" value="ECO:0007669"/>
    <property type="project" value="InterPro"/>
</dbReference>
<evidence type="ECO:0000256" key="1">
    <source>
        <dbReference type="SAM" id="MobiDB-lite"/>
    </source>
</evidence>
<dbReference type="PANTHER" id="PTHR43792">
    <property type="entry name" value="GNAT FAMILY, PUTATIVE (AFU_ORTHOLOGUE AFUA_3G00765)-RELATED-RELATED"/>
    <property type="match status" value="1"/>
</dbReference>
<dbReference type="InterPro" id="IPR051531">
    <property type="entry name" value="N-acetyltransferase"/>
</dbReference>
<dbReference type="InterPro" id="IPR000182">
    <property type="entry name" value="GNAT_dom"/>
</dbReference>
<dbReference type="PANTHER" id="PTHR43792:SF16">
    <property type="entry name" value="N-ACETYLTRANSFERASE DOMAIN-CONTAINING PROTEIN"/>
    <property type="match status" value="1"/>
</dbReference>
<protein>
    <submittedName>
        <fullName evidence="3">GNAT family acetyltransferase</fullName>
    </submittedName>
</protein>
<organism evidence="3 4">
    <name type="scientific">Actinocatenispora rupis</name>
    <dbReference type="NCBI Taxonomy" id="519421"/>
    <lineage>
        <taxon>Bacteria</taxon>
        <taxon>Bacillati</taxon>
        <taxon>Actinomycetota</taxon>
        <taxon>Actinomycetes</taxon>
        <taxon>Micromonosporales</taxon>
        <taxon>Micromonosporaceae</taxon>
        <taxon>Actinocatenispora</taxon>
    </lineage>
</organism>
<dbReference type="InterPro" id="IPR016181">
    <property type="entry name" value="Acyl_CoA_acyltransferase"/>
</dbReference>
<comment type="caution">
    <text evidence="3">The sequence shown here is derived from an EMBL/GenBank/DDBJ whole genome shotgun (WGS) entry which is preliminary data.</text>
</comment>
<evidence type="ECO:0000313" key="3">
    <source>
        <dbReference type="EMBL" id="GID12175.1"/>
    </source>
</evidence>
<dbReference type="Proteomes" id="UP000612808">
    <property type="component" value="Unassembled WGS sequence"/>
</dbReference>